<organism evidence="15 16">
    <name type="scientific">Geodia barretti</name>
    <name type="common">Barrett's horny sponge</name>
    <dbReference type="NCBI Taxonomy" id="519541"/>
    <lineage>
        <taxon>Eukaryota</taxon>
        <taxon>Metazoa</taxon>
        <taxon>Porifera</taxon>
        <taxon>Demospongiae</taxon>
        <taxon>Heteroscleromorpha</taxon>
        <taxon>Tetractinellida</taxon>
        <taxon>Astrophorina</taxon>
        <taxon>Geodiidae</taxon>
        <taxon>Geodia</taxon>
    </lineage>
</organism>
<evidence type="ECO:0000256" key="6">
    <source>
        <dbReference type="ARBA" id="ARBA00022692"/>
    </source>
</evidence>
<feature type="transmembrane region" description="Helical" evidence="13">
    <location>
        <begin position="79"/>
        <end position="100"/>
    </location>
</feature>
<dbReference type="SUPFAM" id="SSF161111">
    <property type="entry name" value="Cation efflux protein transmembrane domain-like"/>
    <property type="match status" value="1"/>
</dbReference>
<comment type="function">
    <text evidence="12">Zinc ion transporter mediating zinc entry from the cytosol into the lumen of organelles along the secretory pathway. By contributing to zinc ion homeostasis within the early secretory pathway, regulates the activation and folding of enzymes like alkaline phosphatases.</text>
</comment>
<accession>A0AA35T4R1</accession>
<evidence type="ECO:0000256" key="5">
    <source>
        <dbReference type="ARBA" id="ARBA00022448"/>
    </source>
</evidence>
<reference evidence="15" key="1">
    <citation type="submission" date="2023-03" db="EMBL/GenBank/DDBJ databases">
        <authorList>
            <person name="Steffen K."/>
            <person name="Cardenas P."/>
        </authorList>
    </citation>
    <scope>NUCLEOTIDE SEQUENCE</scope>
</reference>
<dbReference type="GO" id="GO:0016020">
    <property type="term" value="C:membrane"/>
    <property type="evidence" value="ECO:0007669"/>
    <property type="project" value="UniProtKB-SubCell"/>
</dbReference>
<feature type="transmembrane region" description="Helical" evidence="13">
    <location>
        <begin position="112"/>
        <end position="133"/>
    </location>
</feature>
<evidence type="ECO:0000256" key="1">
    <source>
        <dbReference type="ARBA" id="ARBA00004141"/>
    </source>
</evidence>
<dbReference type="NCBIfam" id="TIGR01297">
    <property type="entry name" value="CDF"/>
    <property type="match status" value="1"/>
</dbReference>
<keyword evidence="8 13" id="KW-1133">Transmembrane helix</keyword>
<dbReference type="GO" id="GO:0031410">
    <property type="term" value="C:cytoplasmic vesicle"/>
    <property type="evidence" value="ECO:0007669"/>
    <property type="project" value="TreeGrafter"/>
</dbReference>
<comment type="subcellular location">
    <subcellularLocation>
        <location evidence="2">Golgi apparatus</location>
        <location evidence="2">trans-Golgi network</location>
    </subcellularLocation>
    <subcellularLocation>
        <location evidence="1">Membrane</location>
        <topology evidence="1">Multi-pass membrane protein</topology>
    </subcellularLocation>
</comment>
<protein>
    <submittedName>
        <fullName evidence="15">Zinc transporter 7-A</fullName>
    </submittedName>
</protein>
<evidence type="ECO:0000256" key="9">
    <source>
        <dbReference type="ARBA" id="ARBA00023065"/>
    </source>
</evidence>
<keyword evidence="7" id="KW-0864">Zinc transport</keyword>
<dbReference type="GO" id="GO:0006882">
    <property type="term" value="P:intracellular zinc ion homeostasis"/>
    <property type="evidence" value="ECO:0007669"/>
    <property type="project" value="InterPro"/>
</dbReference>
<comment type="catalytic activity">
    <reaction evidence="11">
        <text>Zn(2+)(in) = Zn(2+)(out)</text>
        <dbReference type="Rhea" id="RHEA:29351"/>
        <dbReference type="ChEBI" id="CHEBI:29105"/>
    </reaction>
</comment>
<dbReference type="Pfam" id="PF01545">
    <property type="entry name" value="Cation_efflux"/>
    <property type="match status" value="1"/>
</dbReference>
<proteinExistence type="inferred from homology"/>
<evidence type="ECO:0000256" key="8">
    <source>
        <dbReference type="ARBA" id="ARBA00022989"/>
    </source>
</evidence>
<dbReference type="GO" id="GO:0005794">
    <property type="term" value="C:Golgi apparatus"/>
    <property type="evidence" value="ECO:0007669"/>
    <property type="project" value="UniProtKB-SubCell"/>
</dbReference>
<dbReference type="InterPro" id="IPR027469">
    <property type="entry name" value="Cation_efflux_TMD_sf"/>
</dbReference>
<dbReference type="InterPro" id="IPR002524">
    <property type="entry name" value="Cation_efflux"/>
</dbReference>
<feature type="domain" description="Cation efflux protein transmembrane" evidence="14">
    <location>
        <begin position="47"/>
        <end position="138"/>
    </location>
</feature>
<gene>
    <name evidence="15" type="ORF">GBAR_LOCUS22665</name>
</gene>
<dbReference type="PANTHER" id="PTHR45755:SF4">
    <property type="entry name" value="ZINC TRANSPORTER 7"/>
    <property type="match status" value="1"/>
</dbReference>
<comment type="similarity">
    <text evidence="3">Belongs to the cation diffusion facilitator (CDF) transporter (TC 2.A.4) family. SLC30A subfamily.</text>
</comment>
<keyword evidence="5" id="KW-0813">Transport</keyword>
<evidence type="ECO:0000256" key="10">
    <source>
        <dbReference type="ARBA" id="ARBA00023136"/>
    </source>
</evidence>
<evidence type="ECO:0000256" key="12">
    <source>
        <dbReference type="ARBA" id="ARBA00046010"/>
    </source>
</evidence>
<evidence type="ECO:0000256" key="2">
    <source>
        <dbReference type="ARBA" id="ARBA00004601"/>
    </source>
</evidence>
<dbReference type="GO" id="GO:0005385">
    <property type="term" value="F:zinc ion transmembrane transporter activity"/>
    <property type="evidence" value="ECO:0007669"/>
    <property type="project" value="InterPro"/>
</dbReference>
<comment type="caution">
    <text evidence="15">The sequence shown here is derived from an EMBL/GenBank/DDBJ whole genome shotgun (WGS) entry which is preliminary data.</text>
</comment>
<dbReference type="InterPro" id="IPR058533">
    <property type="entry name" value="Cation_efflux_TM"/>
</dbReference>
<evidence type="ECO:0000256" key="3">
    <source>
        <dbReference type="ARBA" id="ARBA00008873"/>
    </source>
</evidence>
<sequence length="154" mass="17587">MMAGLLPQHVQDVSSQNYSEPKPSLRLSVKVTKWMKTIFSEKATRNLFLFLILNLSFAFVELLWGMWTNSLGLISDSFHMFFDCTALLAGLIATVVARWAANEKFSYGYVRAEVVAGFVNTLFLLFVAFFIFAEAIEARGHIYNTYTYTQHTFL</sequence>
<evidence type="ECO:0000256" key="13">
    <source>
        <dbReference type="SAM" id="Phobius"/>
    </source>
</evidence>
<evidence type="ECO:0000256" key="4">
    <source>
        <dbReference type="ARBA" id="ARBA00011182"/>
    </source>
</evidence>
<comment type="subunit">
    <text evidence="4">Homooligomer.</text>
</comment>
<evidence type="ECO:0000313" key="16">
    <source>
        <dbReference type="Proteomes" id="UP001174909"/>
    </source>
</evidence>
<keyword evidence="6 13" id="KW-0812">Transmembrane</keyword>
<keyword evidence="9" id="KW-0406">Ion transport</keyword>
<dbReference type="AlphaFoldDB" id="A0AA35T4R1"/>
<name>A0AA35T4R1_GEOBA</name>
<keyword evidence="7" id="KW-0862">Zinc</keyword>
<dbReference type="Proteomes" id="UP001174909">
    <property type="component" value="Unassembled WGS sequence"/>
</dbReference>
<keyword evidence="10 13" id="KW-0472">Membrane</keyword>
<feature type="transmembrane region" description="Helical" evidence="13">
    <location>
        <begin position="47"/>
        <end position="67"/>
    </location>
</feature>
<evidence type="ECO:0000259" key="14">
    <source>
        <dbReference type="Pfam" id="PF01545"/>
    </source>
</evidence>
<dbReference type="EMBL" id="CASHTH010003130">
    <property type="protein sequence ID" value="CAI8040756.1"/>
    <property type="molecule type" value="Genomic_DNA"/>
</dbReference>
<dbReference type="GO" id="GO:1904257">
    <property type="term" value="P:zinc ion import into Golgi lumen"/>
    <property type="evidence" value="ECO:0007669"/>
    <property type="project" value="TreeGrafter"/>
</dbReference>
<evidence type="ECO:0000256" key="7">
    <source>
        <dbReference type="ARBA" id="ARBA00022906"/>
    </source>
</evidence>
<evidence type="ECO:0000256" key="11">
    <source>
        <dbReference type="ARBA" id="ARBA00034634"/>
    </source>
</evidence>
<dbReference type="InterPro" id="IPR045316">
    <property type="entry name" value="Msc2-like"/>
</dbReference>
<dbReference type="PANTHER" id="PTHR45755">
    <property type="match status" value="1"/>
</dbReference>
<evidence type="ECO:0000313" key="15">
    <source>
        <dbReference type="EMBL" id="CAI8040756.1"/>
    </source>
</evidence>
<dbReference type="Gene3D" id="1.20.1510.10">
    <property type="entry name" value="Cation efflux protein transmembrane domain"/>
    <property type="match status" value="1"/>
</dbReference>
<keyword evidence="16" id="KW-1185">Reference proteome</keyword>